<evidence type="ECO:0000313" key="3">
    <source>
        <dbReference type="Proteomes" id="UP000664303"/>
    </source>
</evidence>
<dbReference type="RefSeq" id="WP_206561811.1">
    <property type="nucleotide sequence ID" value="NZ_JAFKCZ010000014.1"/>
</dbReference>
<dbReference type="InterPro" id="IPR005358">
    <property type="entry name" value="Puta_zinc/iron-chelating_dom"/>
</dbReference>
<dbReference type="EMBL" id="JAFKCZ010000014">
    <property type="protein sequence ID" value="MBN7798364.1"/>
    <property type="molecule type" value="Genomic_DNA"/>
</dbReference>
<keyword evidence="3" id="KW-1185">Reference proteome</keyword>
<dbReference type="Proteomes" id="UP000664303">
    <property type="component" value="Unassembled WGS sequence"/>
</dbReference>
<dbReference type="PANTHER" id="PTHR37421">
    <property type="entry name" value="UPF0260 PROTEIN YCGN"/>
    <property type="match status" value="1"/>
</dbReference>
<dbReference type="AlphaFoldDB" id="A0A939DHI8"/>
<evidence type="ECO:0000313" key="2">
    <source>
        <dbReference type="EMBL" id="MBN7798364.1"/>
    </source>
</evidence>
<dbReference type="PIRSF" id="PIRSF006173">
    <property type="entry name" value="UCP006173"/>
    <property type="match status" value="1"/>
</dbReference>
<dbReference type="NCBIfam" id="NF003501">
    <property type="entry name" value="PRK05170.1-5"/>
    <property type="match status" value="1"/>
</dbReference>
<dbReference type="InterPro" id="IPR008228">
    <property type="entry name" value="UCP006173"/>
</dbReference>
<dbReference type="HAMAP" id="MF_00676">
    <property type="entry name" value="UPF0260"/>
    <property type="match status" value="1"/>
</dbReference>
<dbReference type="NCBIfam" id="NF003507">
    <property type="entry name" value="PRK05170.2-5"/>
    <property type="match status" value="1"/>
</dbReference>
<protein>
    <recommendedName>
        <fullName evidence="1">UPF0260 protein JYP50_17305</fullName>
    </recommendedName>
</protein>
<comment type="similarity">
    <text evidence="1">Belongs to the UPF0260 family.</text>
</comment>
<reference evidence="2" key="1">
    <citation type="submission" date="2021-02" db="EMBL/GenBank/DDBJ databases">
        <title>PHA producing bacteria isolated from coastal sediment in Guangdong, Shenzhen.</title>
        <authorList>
            <person name="Zheng W."/>
            <person name="Yu S."/>
            <person name="Huang Y."/>
        </authorList>
    </citation>
    <scope>NUCLEOTIDE SEQUENCE</scope>
    <source>
        <strain evidence="2">TN14-10</strain>
    </source>
</reference>
<accession>A0A939DHI8</accession>
<organism evidence="2 3">
    <name type="scientific">Parahaliea mediterranea</name>
    <dbReference type="NCBI Taxonomy" id="651086"/>
    <lineage>
        <taxon>Bacteria</taxon>
        <taxon>Pseudomonadati</taxon>
        <taxon>Pseudomonadota</taxon>
        <taxon>Gammaproteobacteria</taxon>
        <taxon>Cellvibrionales</taxon>
        <taxon>Halieaceae</taxon>
        <taxon>Parahaliea</taxon>
    </lineage>
</organism>
<evidence type="ECO:0000256" key="1">
    <source>
        <dbReference type="HAMAP-Rule" id="MF_00676"/>
    </source>
</evidence>
<dbReference type="Pfam" id="PF03692">
    <property type="entry name" value="CxxCxxCC"/>
    <property type="match status" value="1"/>
</dbReference>
<comment type="caution">
    <text evidence="2">The sequence shown here is derived from an EMBL/GenBank/DDBJ whole genome shotgun (WGS) entry which is preliminary data.</text>
</comment>
<name>A0A939DHI8_9GAMM</name>
<proteinExistence type="inferred from homology"/>
<sequence>MDEWWNRVPLAQLDQRQWEALCDGCARCCLHKLEDADSGEVFYTRVHCGLLDAQSCRCRDYAHRQELVPDCVALTPDNISDLDWLPSTCAYRLRARGLPLPPWHPLVSGDPESVHRAGISIRGRSIADEYVHPEGYDEHVIAWVR</sequence>
<dbReference type="PANTHER" id="PTHR37421:SF1">
    <property type="entry name" value="UPF0260 PROTEIN YCGN"/>
    <property type="match status" value="1"/>
</dbReference>
<gene>
    <name evidence="2" type="ORF">JYP50_17305</name>
</gene>